<evidence type="ECO:0000256" key="1">
    <source>
        <dbReference type="SAM" id="MobiDB-lite"/>
    </source>
</evidence>
<feature type="region of interest" description="Disordered" evidence="1">
    <location>
        <begin position="968"/>
        <end position="988"/>
    </location>
</feature>
<reference evidence="2 3" key="1">
    <citation type="submission" date="2015-08" db="EMBL/GenBank/DDBJ databases">
        <title>Next Generation Sequencing and Analysis of the Genome of Puccinia sorghi L Schw, the Causal Agent of Maize Common Rust.</title>
        <authorList>
            <person name="Rochi L."/>
            <person name="Burguener G."/>
            <person name="Darino M."/>
            <person name="Turjanski A."/>
            <person name="Kreff E."/>
            <person name="Dieguez M.J."/>
            <person name="Sacco F."/>
        </authorList>
    </citation>
    <scope>NUCLEOTIDE SEQUENCE [LARGE SCALE GENOMIC DNA]</scope>
    <source>
        <strain evidence="2 3">RO10H11247</strain>
    </source>
</reference>
<name>A0A0L6VEW2_9BASI</name>
<comment type="caution">
    <text evidence="2">The sequence shown here is derived from an EMBL/GenBank/DDBJ whole genome shotgun (WGS) entry which is preliminary data.</text>
</comment>
<accession>A0A0L6VEW2</accession>
<dbReference type="EMBL" id="LAVV01006570">
    <property type="protein sequence ID" value="KNZ59316.1"/>
    <property type="molecule type" value="Genomic_DNA"/>
</dbReference>
<dbReference type="VEuPathDB" id="FungiDB:VP01_175g2"/>
<feature type="compositionally biased region" description="Low complexity" evidence="1">
    <location>
        <begin position="609"/>
        <end position="620"/>
    </location>
</feature>
<feature type="region of interest" description="Disordered" evidence="1">
    <location>
        <begin position="597"/>
        <end position="641"/>
    </location>
</feature>
<evidence type="ECO:0000313" key="2">
    <source>
        <dbReference type="EMBL" id="KNZ59316.1"/>
    </source>
</evidence>
<feature type="compositionally biased region" description="Polar residues" evidence="1">
    <location>
        <begin position="597"/>
        <end position="608"/>
    </location>
</feature>
<organism evidence="2 3">
    <name type="scientific">Puccinia sorghi</name>
    <dbReference type="NCBI Taxonomy" id="27349"/>
    <lineage>
        <taxon>Eukaryota</taxon>
        <taxon>Fungi</taxon>
        <taxon>Dikarya</taxon>
        <taxon>Basidiomycota</taxon>
        <taxon>Pucciniomycotina</taxon>
        <taxon>Pucciniomycetes</taxon>
        <taxon>Pucciniales</taxon>
        <taxon>Pucciniaceae</taxon>
        <taxon>Puccinia</taxon>
    </lineage>
</organism>
<proteinExistence type="predicted"/>
<dbReference type="Proteomes" id="UP000037035">
    <property type="component" value="Unassembled WGS sequence"/>
</dbReference>
<feature type="compositionally biased region" description="Polar residues" evidence="1">
    <location>
        <begin position="775"/>
        <end position="784"/>
    </location>
</feature>
<feature type="compositionally biased region" description="Polar residues" evidence="1">
    <location>
        <begin position="968"/>
        <end position="979"/>
    </location>
</feature>
<evidence type="ECO:0000313" key="3">
    <source>
        <dbReference type="Proteomes" id="UP000037035"/>
    </source>
</evidence>
<protein>
    <submittedName>
        <fullName evidence="2">Uncharacterized protein</fullName>
    </submittedName>
</protein>
<gene>
    <name evidence="2" type="ORF">VP01_175g2</name>
</gene>
<sequence>MAVSESRMAVSGSMLVGLGAAYSLVSLWKTARMVNCECSAFDDLEVLTPKIFPLFPFYFRLLYPKLPQLPTHNSAEYSNRTSQSYVETDLSWHTDSMSQFSSNILTLADVAAVDNVTGLDVEECHRLHHSNKLRDVIGRSNLAGAVGYVRCSGQVMMRWYRDGWMKKYDPAWEFIPLITCRQDFDFVRIVAVPPILSSPCWHKAQGFIGSGISKKHTRVVNHFNSTRLISLGLTSLTMADSTNSWGKLPQSGQVSPTKQLIPRIPGARASLILSPEPVKPSAIVRPIRLPPAYKLKVTQIRQILTLAPAYKLKVGQIQEFLVQHEVLFEASATRHVLLPLYSSLRSTCSQNPSTVDASPDVGRGAAIPNAVGVERNHMSVPGAATKILQKSQLAPTDPSVLDPSNALASLHSAGNVADTPAKSTPKLAIKRCPITRSNSPSPIPPDEDQTLPGTNPVRIFLLMLTISVFLQRKFTQIFLLPAYHNHLQAPCGCESEPLANLCSRATLISSQIISDDGCTQDTSIRPPKSILISVGQAAAMHLGSSQHTTLSRQPDRNQDTTKYITWLNPHPTSPLSHLLAYCPLLLVMNQGLQCDRTPQNARAESTAQLSPTNTTPLLHSPLPPLLSDEQQHNRNPEQASFSNDIQDAVIKQAAPQDPRASYTAQFTPKVTAPSLPYILPPLPPDEQRHNHHPKQASLYNYKQDTVVQQPAPQDLMAGYSWVQLTQNITPPSPPSLLPPFPQQSTRIATSTSPGPLTIFAHTKQGNDWQPPDAASSISRTAHSAVDLTSSNQLPSPASPFLPDTQPAHPEPMLLLASLKTPEIAQWLLITSHYFEDLFTDSVASLRSYLQWLEPLHTAEMQPHPDNQNTDIPLLSLRPGTKTKCIVITDSDLKDELSSGWGGNGIQKPTEGNPLISTNRPSDVLITLAAPPTPPVPMPAPNTTQFKVKYKSGDRKAKLVAVYTQLEASQKASLARQNKTNRTDVPPAHDCDRIYAEADLEPSQYDAKPNFSLSRQEAQVNLNPSHQDPKQNLNPPHQGTKPSPPLSSTLPHCQSAKIYKPPCLPDRKWMSIYQPRGIQLLTQLPQMSG</sequence>
<dbReference type="AlphaFoldDB" id="A0A0L6VEW2"/>
<feature type="region of interest" description="Disordered" evidence="1">
    <location>
        <begin position="433"/>
        <end position="452"/>
    </location>
</feature>
<feature type="region of interest" description="Disordered" evidence="1">
    <location>
        <begin position="763"/>
        <end position="784"/>
    </location>
</feature>
<feature type="compositionally biased region" description="Polar residues" evidence="1">
    <location>
        <begin position="1019"/>
        <end position="1040"/>
    </location>
</feature>
<keyword evidence="3" id="KW-1185">Reference proteome</keyword>
<feature type="region of interest" description="Disordered" evidence="1">
    <location>
        <begin position="1019"/>
        <end position="1051"/>
    </location>
</feature>